<name>A0A914PYM7_9BILA</name>
<proteinExistence type="predicted"/>
<dbReference type="Proteomes" id="UP000887578">
    <property type="component" value="Unplaced"/>
</dbReference>
<evidence type="ECO:0000313" key="1">
    <source>
        <dbReference type="Proteomes" id="UP000887578"/>
    </source>
</evidence>
<reference evidence="2" key="1">
    <citation type="submission" date="2022-11" db="UniProtKB">
        <authorList>
            <consortium name="WormBaseParasite"/>
        </authorList>
    </citation>
    <scope>IDENTIFICATION</scope>
</reference>
<dbReference type="AlphaFoldDB" id="A0A914PYM7"/>
<evidence type="ECO:0000313" key="2">
    <source>
        <dbReference type="WBParaSite" id="PDA_v2.g23499.t1"/>
    </source>
</evidence>
<dbReference type="WBParaSite" id="PDA_v2.g23499.t1">
    <property type="protein sequence ID" value="PDA_v2.g23499.t1"/>
    <property type="gene ID" value="PDA_v2.g23499"/>
</dbReference>
<accession>A0A914PYM7</accession>
<protein>
    <submittedName>
        <fullName evidence="2">Uncharacterized protein</fullName>
    </submittedName>
</protein>
<sequence length="173" mass="19635">MESCATFETEIQINDGCSLVFKMENNMLTMMDRGVELQQIPDWTHFVFAFNEKTLTLVTYRKNHMLHGGAYTYKKTVQTHAELLIEHNDTNEFKSTSFCQTDKKDMKIHVKPKGNITCRTAKILLVGQVELLTDSVTTKASNKSTQTTPKSSESSQSAGFEWWYGLIIGIVVL</sequence>
<organism evidence="1 2">
    <name type="scientific">Panagrolaimus davidi</name>
    <dbReference type="NCBI Taxonomy" id="227884"/>
    <lineage>
        <taxon>Eukaryota</taxon>
        <taxon>Metazoa</taxon>
        <taxon>Ecdysozoa</taxon>
        <taxon>Nematoda</taxon>
        <taxon>Chromadorea</taxon>
        <taxon>Rhabditida</taxon>
        <taxon>Tylenchina</taxon>
        <taxon>Panagrolaimomorpha</taxon>
        <taxon>Panagrolaimoidea</taxon>
        <taxon>Panagrolaimidae</taxon>
        <taxon>Panagrolaimus</taxon>
    </lineage>
</organism>
<keyword evidence="1" id="KW-1185">Reference proteome</keyword>